<evidence type="ECO:0000256" key="2">
    <source>
        <dbReference type="SAM" id="Coils"/>
    </source>
</evidence>
<sequence>MKLSRSLTQPISPLPTISFFTPHPSFRPRLRPLPPSRTTAYRLHSRTISKTLPYFLWVLCFNNNPLLKAKASKETSDGEAALEEVAAVEKNVYDEKLTVEKLKEEPLAFQFSEKLNIKLDPEDAYSITLYGSSTVVALWLASALVGAVDSIPLFPNLMEIVGLGYTCWFSSRYLLFKKNREKLAAQIQDLKQRLVGLNDELRDRISSGSNLDF</sequence>
<keyword evidence="3" id="KW-1133">Transmembrane helix</keyword>
<feature type="coiled-coil region" evidence="2">
    <location>
        <begin position="173"/>
        <end position="200"/>
    </location>
</feature>
<dbReference type="Proteomes" id="UP000593573">
    <property type="component" value="Unassembled WGS sequence"/>
</dbReference>
<dbReference type="AlphaFoldDB" id="A0A7J8TZ48"/>
<keyword evidence="2" id="KW-0175">Coiled coil</keyword>
<evidence type="ECO:0000313" key="5">
    <source>
        <dbReference type="EMBL" id="MBA0643516.1"/>
    </source>
</evidence>
<feature type="transmembrane region" description="Helical" evidence="3">
    <location>
        <begin position="153"/>
        <end position="175"/>
    </location>
</feature>
<feature type="domain" description="Cyanobacterial aminoacyl-tRNA synthetase CAAD" evidence="4">
    <location>
        <begin position="121"/>
        <end position="196"/>
    </location>
</feature>
<dbReference type="Pfam" id="PF14159">
    <property type="entry name" value="CAAD"/>
    <property type="match status" value="1"/>
</dbReference>
<keyword evidence="3" id="KW-0812">Transmembrane</keyword>
<dbReference type="OrthoDB" id="2014299at2759"/>
<evidence type="ECO:0000259" key="4">
    <source>
        <dbReference type="Pfam" id="PF14159"/>
    </source>
</evidence>
<gene>
    <name evidence="5" type="ORF">Goklo_027802</name>
</gene>
<organism evidence="5 6">
    <name type="scientific">Gossypium klotzschianum</name>
    <dbReference type="NCBI Taxonomy" id="34286"/>
    <lineage>
        <taxon>Eukaryota</taxon>
        <taxon>Viridiplantae</taxon>
        <taxon>Streptophyta</taxon>
        <taxon>Embryophyta</taxon>
        <taxon>Tracheophyta</taxon>
        <taxon>Spermatophyta</taxon>
        <taxon>Magnoliopsida</taxon>
        <taxon>eudicotyledons</taxon>
        <taxon>Gunneridae</taxon>
        <taxon>Pentapetalae</taxon>
        <taxon>rosids</taxon>
        <taxon>malvids</taxon>
        <taxon>Malvales</taxon>
        <taxon>Malvaceae</taxon>
        <taxon>Malvoideae</taxon>
        <taxon>Gossypium</taxon>
    </lineage>
</organism>
<reference evidence="5 6" key="1">
    <citation type="journal article" date="2019" name="Genome Biol. Evol.">
        <title>Insights into the evolution of the New World diploid cottons (Gossypium, subgenus Houzingenia) based on genome sequencing.</title>
        <authorList>
            <person name="Grover C.E."/>
            <person name="Arick M.A. 2nd"/>
            <person name="Thrash A."/>
            <person name="Conover J.L."/>
            <person name="Sanders W.S."/>
            <person name="Peterson D.G."/>
            <person name="Frelichowski J.E."/>
            <person name="Scheffler J.A."/>
            <person name="Scheffler B.E."/>
            <person name="Wendel J.F."/>
        </authorList>
    </citation>
    <scope>NUCLEOTIDE SEQUENCE [LARGE SCALE GENOMIC DNA]</scope>
    <source>
        <strain evidence="5">57</strain>
        <tissue evidence="5">Leaf</tissue>
    </source>
</reference>
<feature type="transmembrane region" description="Helical" evidence="3">
    <location>
        <begin position="124"/>
        <end position="147"/>
    </location>
</feature>
<name>A0A7J8TZ48_9ROSI</name>
<accession>A0A7J8TZ48</accession>
<keyword evidence="3" id="KW-0472">Membrane</keyword>
<dbReference type="PANTHER" id="PTHR33222">
    <property type="match status" value="1"/>
</dbReference>
<evidence type="ECO:0000313" key="6">
    <source>
        <dbReference type="Proteomes" id="UP000593573"/>
    </source>
</evidence>
<proteinExistence type="predicted"/>
<evidence type="ECO:0000256" key="1">
    <source>
        <dbReference type="ARBA" id="ARBA00004141"/>
    </source>
</evidence>
<dbReference type="EMBL" id="JABFAB010000003">
    <property type="protein sequence ID" value="MBA0643516.1"/>
    <property type="molecule type" value="Genomic_DNA"/>
</dbReference>
<dbReference type="GO" id="GO:0009535">
    <property type="term" value="C:chloroplast thylakoid membrane"/>
    <property type="evidence" value="ECO:0007669"/>
    <property type="project" value="TreeGrafter"/>
</dbReference>
<protein>
    <recommendedName>
        <fullName evidence="4">Cyanobacterial aminoacyl-tRNA synthetase CAAD domain-containing protein</fullName>
    </recommendedName>
</protein>
<comment type="caution">
    <text evidence="5">The sequence shown here is derived from an EMBL/GenBank/DDBJ whole genome shotgun (WGS) entry which is preliminary data.</text>
</comment>
<dbReference type="InterPro" id="IPR025564">
    <property type="entry name" value="CAAD_dom"/>
</dbReference>
<evidence type="ECO:0000256" key="3">
    <source>
        <dbReference type="SAM" id="Phobius"/>
    </source>
</evidence>
<dbReference type="PANTHER" id="PTHR33222:SF2">
    <property type="entry name" value="PROTEIN CURVATURE THYLAKOID 1D, CHLOROPLASTIC"/>
    <property type="match status" value="1"/>
</dbReference>
<keyword evidence="6" id="KW-1185">Reference proteome</keyword>
<comment type="subcellular location">
    <subcellularLocation>
        <location evidence="1">Membrane</location>
        <topology evidence="1">Multi-pass membrane protein</topology>
    </subcellularLocation>
</comment>
<dbReference type="InterPro" id="IPR033344">
    <property type="entry name" value="CURT1"/>
</dbReference>